<evidence type="ECO:0000256" key="1">
    <source>
        <dbReference type="ARBA" id="ARBA00004123"/>
    </source>
</evidence>
<dbReference type="GO" id="GO:0007289">
    <property type="term" value="P:spermatid nucleus differentiation"/>
    <property type="evidence" value="ECO:0007669"/>
    <property type="project" value="Ensembl"/>
</dbReference>
<dbReference type="FunFam" id="3.30.40.10:FF:000107">
    <property type="entry name" value="pygopus homolog 1"/>
    <property type="match status" value="1"/>
</dbReference>
<feature type="domain" description="PHD-type" evidence="10">
    <location>
        <begin position="343"/>
        <end position="401"/>
    </location>
</feature>
<dbReference type="RefSeq" id="XP_045016705.1">
    <property type="nucleotide sequence ID" value="XM_045160770.1"/>
</dbReference>
<dbReference type="InterPro" id="IPR001965">
    <property type="entry name" value="Znf_PHD"/>
</dbReference>
<dbReference type="InterPro" id="IPR011011">
    <property type="entry name" value="Znf_FYVE_PHD"/>
</dbReference>
<evidence type="ECO:0000313" key="12">
    <source>
        <dbReference type="Proteomes" id="UP000694385"/>
    </source>
</evidence>
<evidence type="ECO:0000256" key="3">
    <source>
        <dbReference type="ARBA" id="ARBA00022723"/>
    </source>
</evidence>
<dbReference type="PROSITE" id="PS01359">
    <property type="entry name" value="ZF_PHD_1"/>
    <property type="match status" value="1"/>
</dbReference>
<dbReference type="Proteomes" id="UP000694385">
    <property type="component" value="Unassembled WGS sequence"/>
</dbReference>
<dbReference type="PROSITE" id="PS50016">
    <property type="entry name" value="ZF_PHD_2"/>
    <property type="match status" value="1"/>
</dbReference>
<comment type="function">
    <text evidence="7">Involved in signal transduction through the Wnt pathway.</text>
</comment>
<dbReference type="GeneTree" id="ENSGT00530000063948"/>
<evidence type="ECO:0000313" key="11">
    <source>
        <dbReference type="Ensembl" id="ENSJJAP00000008251.1"/>
    </source>
</evidence>
<dbReference type="GO" id="GO:0045944">
    <property type="term" value="P:positive regulation of transcription by RNA polymerase II"/>
    <property type="evidence" value="ECO:0007669"/>
    <property type="project" value="Ensembl"/>
</dbReference>
<dbReference type="Pfam" id="PF00628">
    <property type="entry name" value="PHD"/>
    <property type="match status" value="1"/>
</dbReference>
<dbReference type="Ensembl" id="ENSJJAT00000014675.1">
    <property type="protein sequence ID" value="ENSJJAP00000008251.1"/>
    <property type="gene ID" value="ENSJJAG00000012455.1"/>
</dbReference>
<accession>A0A8C5KCP4</accession>
<keyword evidence="2" id="KW-0879">Wnt signaling pathway</keyword>
<organism evidence="11 12">
    <name type="scientific">Jaculus jaculus</name>
    <name type="common">Lesser Egyptian jerboa</name>
    <dbReference type="NCBI Taxonomy" id="51337"/>
    <lineage>
        <taxon>Eukaryota</taxon>
        <taxon>Metazoa</taxon>
        <taxon>Chordata</taxon>
        <taxon>Craniata</taxon>
        <taxon>Vertebrata</taxon>
        <taxon>Euteleostomi</taxon>
        <taxon>Mammalia</taxon>
        <taxon>Eutheria</taxon>
        <taxon>Euarchontoglires</taxon>
        <taxon>Glires</taxon>
        <taxon>Rodentia</taxon>
        <taxon>Myomorpha</taxon>
        <taxon>Dipodoidea</taxon>
        <taxon>Dipodidae</taxon>
        <taxon>Dipodinae</taxon>
        <taxon>Jaculus</taxon>
    </lineage>
</organism>
<dbReference type="InterPro" id="IPR052475">
    <property type="entry name" value="Wnt_Signal_Transd_Protein"/>
</dbReference>
<feature type="compositionally biased region" description="Gly residues" evidence="9">
    <location>
        <begin position="18"/>
        <end position="27"/>
    </location>
</feature>
<dbReference type="GO" id="GO:0060070">
    <property type="term" value="P:canonical Wnt signaling pathway"/>
    <property type="evidence" value="ECO:0007669"/>
    <property type="project" value="Ensembl"/>
</dbReference>
<sequence length="422" mass="44597">MSADQDKDPVALKRVRGGDSGLDGLGGPNIQLGSPDKKKRKANAQGASFPPLSEYAPPPNPNADHLVAANPFDDNYSAISYKPLPASNPYLGPGYPSFGGYSTFRMPPHGPPRMSSPYCGPYSLRNQPHPFPQNPLGMGFNRPHTFNFGPPDSASYGNPSYNNVLTQNVNMPNQHFRQNPAENFGQIPPQNASQVPNPDPASNFIPGNNSNFTPPLEPNHSFIPPPNTFGQAKGPPPPPKQDFSQGAAKATNHNSSAHLPNSGLDDPGSQGSLELKNVTPRGNAASQESSRASGAEAPATNSHANGTQGKPRPPRGAAECAPEKSGKAAGHPGRHGHLSSDPVYPCGICTNEVKDDQDAILCEASCQKWFHRVCTGMTETAYGLLTAEASAVWGCDACMADKDVQLMRTREPFGPPAVGSDA</sequence>
<dbReference type="Gene3D" id="3.30.40.10">
    <property type="entry name" value="Zinc/RING finger domain, C3HC4 (zinc finger)"/>
    <property type="match status" value="1"/>
</dbReference>
<reference evidence="11" key="1">
    <citation type="submission" date="2025-08" db="UniProtKB">
        <authorList>
            <consortium name="Ensembl"/>
        </authorList>
    </citation>
    <scope>IDENTIFICATION</scope>
</reference>
<reference evidence="11" key="2">
    <citation type="submission" date="2025-09" db="UniProtKB">
        <authorList>
            <consortium name="Ensembl"/>
        </authorList>
    </citation>
    <scope>IDENTIFICATION</scope>
</reference>
<dbReference type="GO" id="GO:0001822">
    <property type="term" value="P:kidney development"/>
    <property type="evidence" value="ECO:0007669"/>
    <property type="project" value="Ensembl"/>
</dbReference>
<evidence type="ECO:0000256" key="6">
    <source>
        <dbReference type="ARBA" id="ARBA00023242"/>
    </source>
</evidence>
<protein>
    <submittedName>
        <fullName evidence="11">Pygopus 1</fullName>
    </submittedName>
</protein>
<dbReference type="PANTHER" id="PTHR23194">
    <property type="entry name" value="PYGOPUS"/>
    <property type="match status" value="1"/>
</dbReference>
<evidence type="ECO:0000256" key="8">
    <source>
        <dbReference type="PROSITE-ProRule" id="PRU00146"/>
    </source>
</evidence>
<dbReference type="RefSeq" id="XP_045016706.1">
    <property type="nucleotide sequence ID" value="XM_045160771.1"/>
</dbReference>
<evidence type="ECO:0000259" key="10">
    <source>
        <dbReference type="PROSITE" id="PS50016"/>
    </source>
</evidence>
<evidence type="ECO:0000256" key="5">
    <source>
        <dbReference type="ARBA" id="ARBA00022833"/>
    </source>
</evidence>
<dbReference type="AlphaFoldDB" id="A0A8C5KCP4"/>
<dbReference type="GO" id="GO:0005634">
    <property type="term" value="C:nucleus"/>
    <property type="evidence" value="ECO:0007669"/>
    <property type="project" value="UniProtKB-SubCell"/>
</dbReference>
<proteinExistence type="predicted"/>
<feature type="compositionally biased region" description="Basic and acidic residues" evidence="9">
    <location>
        <begin position="1"/>
        <end position="11"/>
    </location>
</feature>
<evidence type="ECO:0000256" key="4">
    <source>
        <dbReference type="ARBA" id="ARBA00022771"/>
    </source>
</evidence>
<dbReference type="RefSeq" id="XP_045016704.1">
    <property type="nucleotide sequence ID" value="XM_045160769.1"/>
</dbReference>
<name>A0A8C5KCP4_JACJA</name>
<dbReference type="SUPFAM" id="SSF57903">
    <property type="entry name" value="FYVE/PHD zinc finger"/>
    <property type="match status" value="1"/>
</dbReference>
<keyword evidence="12" id="KW-1185">Reference proteome</keyword>
<dbReference type="GO" id="GO:0002244">
    <property type="term" value="P:hematopoietic progenitor cell differentiation"/>
    <property type="evidence" value="ECO:0007669"/>
    <property type="project" value="Ensembl"/>
</dbReference>
<keyword evidence="5" id="KW-0862">Zinc</keyword>
<keyword evidence="4 8" id="KW-0863">Zinc-finger</keyword>
<dbReference type="GO" id="GO:0008270">
    <property type="term" value="F:zinc ion binding"/>
    <property type="evidence" value="ECO:0007669"/>
    <property type="project" value="UniProtKB-KW"/>
</dbReference>
<keyword evidence="6" id="KW-0539">Nucleus</keyword>
<dbReference type="SMART" id="SM00249">
    <property type="entry name" value="PHD"/>
    <property type="match status" value="1"/>
</dbReference>
<dbReference type="GO" id="GO:0034504">
    <property type="term" value="P:protein localization to nucleus"/>
    <property type="evidence" value="ECO:0007669"/>
    <property type="project" value="Ensembl"/>
</dbReference>
<evidence type="ECO:0000256" key="9">
    <source>
        <dbReference type="SAM" id="MobiDB-lite"/>
    </source>
</evidence>
<keyword evidence="3" id="KW-0479">Metal-binding</keyword>
<dbReference type="OrthoDB" id="270215at2759"/>
<evidence type="ECO:0000256" key="7">
    <source>
        <dbReference type="ARBA" id="ARBA00037400"/>
    </source>
</evidence>
<evidence type="ECO:0000256" key="2">
    <source>
        <dbReference type="ARBA" id="ARBA00022687"/>
    </source>
</evidence>
<dbReference type="GO" id="GO:0140002">
    <property type="term" value="F:histone H3K4me3 reader activity"/>
    <property type="evidence" value="ECO:0007669"/>
    <property type="project" value="Ensembl"/>
</dbReference>
<feature type="region of interest" description="Disordered" evidence="9">
    <location>
        <begin position="174"/>
        <end position="337"/>
    </location>
</feature>
<dbReference type="InterPro" id="IPR019787">
    <property type="entry name" value="Znf_PHD-finger"/>
</dbReference>
<dbReference type="PANTHER" id="PTHR23194:SF3">
    <property type="entry name" value="PYGOPUS HOMOLOG 1"/>
    <property type="match status" value="1"/>
</dbReference>
<dbReference type="CTD" id="26108"/>
<feature type="compositionally biased region" description="Polar residues" evidence="9">
    <location>
        <begin position="299"/>
        <end position="308"/>
    </location>
</feature>
<feature type="region of interest" description="Disordered" evidence="9">
    <location>
        <begin position="1"/>
        <end position="61"/>
    </location>
</feature>
<comment type="subcellular location">
    <subcellularLocation>
        <location evidence="1">Nucleus</location>
    </subcellularLocation>
</comment>
<dbReference type="InterPro" id="IPR019786">
    <property type="entry name" value="Zinc_finger_PHD-type_CS"/>
</dbReference>
<gene>
    <name evidence="11" type="primary">Pygo1</name>
</gene>
<dbReference type="CDD" id="cd15635">
    <property type="entry name" value="PHD_PYGO1"/>
    <property type="match status" value="1"/>
</dbReference>
<dbReference type="GeneID" id="101594286"/>
<dbReference type="InterPro" id="IPR013083">
    <property type="entry name" value="Znf_RING/FYVE/PHD"/>
</dbReference>